<dbReference type="CDD" id="cd04847">
    <property type="entry name" value="Peptidases_S8_Subtilisin_like_2"/>
    <property type="match status" value="1"/>
</dbReference>
<reference evidence="7" key="1">
    <citation type="submission" date="2016-04" db="EMBL/GenBank/DDBJ databases">
        <title>Fast-growing isolate from the root nodules of Vavilovia formosa.</title>
        <authorList>
            <person name="Kimeklis A."/>
            <person name="Safronova V."/>
            <person name="Belimov A."/>
            <person name="Andronov E."/>
        </authorList>
    </citation>
    <scope>NUCLEOTIDE SEQUENCE [LARGE SCALE GENOMIC DNA]</scope>
    <source>
        <strain evidence="7">Vaf-46</strain>
    </source>
</reference>
<proteinExistence type="inferred from homology"/>
<dbReference type="GO" id="GO:0004252">
    <property type="term" value="F:serine-type endopeptidase activity"/>
    <property type="evidence" value="ECO:0007669"/>
    <property type="project" value="UniProtKB-UniRule"/>
</dbReference>
<evidence type="ECO:0000256" key="2">
    <source>
        <dbReference type="ARBA" id="ARBA00022670"/>
    </source>
</evidence>
<dbReference type="AlphaFoldDB" id="A0A179C192"/>
<feature type="active site" description="Charge relay system" evidence="5">
    <location>
        <position position="301"/>
    </location>
</feature>
<dbReference type="Pfam" id="PF00082">
    <property type="entry name" value="Peptidase_S8"/>
    <property type="match status" value="1"/>
</dbReference>
<evidence type="ECO:0000259" key="6">
    <source>
        <dbReference type="Pfam" id="PF00082"/>
    </source>
</evidence>
<sequence length="779" mass="85784">MARYDHLQLVRLPERFERRKHGGGSPPPDRDLAAHSTRLETELDAAIATQQRRRKAEFVDPSLILRVHMSGQLLEEQWEQLGLTVLSSDLDRSLVLFASTDEMQEFRRRLAVWKAGIPEGKKAPSYNGFIATIESIGAVEPRDRIGVRFREDGFTESSDFEDNTPYLVDLELWDLGERRLRERKLEQTEAYIEARDGEVLDRYIGPSITMARIRVSGALLKTLLAVEAVATIDQPPQPDVTTSEAYDLTLDNVPQLNGVAADAPLIGIIDSGINAHPFFDDILVGSIGVPARLGSADDFGHGTRVGGVAVFGDLRAQLAAGTLDRGARLCSAKVVNEHGAFDDRRLVPSQMREAITTLNADYGCRIFVIALGDTKRPYDGGKVGTWAATLDELARELDVVIIVSSGNRSPRGGNRLEQAVTQYPAYLLEDANRFFEPAGAMNVLTVGSLAHGEGLNAQHLAEVMVRPITRQNEPSPFSRIGPGVGGATKPDLVDIGGTLIYDPVVQRLRKGEEVPSAGVLTLHHAFINRLFTAGSGTSYAAPRVAFSAAQILGRMPTASANLIRALLVGSAEIPEAASERMALLGGDAIRSVLGHGMVDLERAAFSDDARVVLYGEDELAIDHFAVYRIPIPEPFQTEQGERSIRVTLAYDPPVRHTRADYAGVGMSFRLLRGCAPELIFEHYRKRAKDEERFPEIAGRFDCKLTPSSTIREKGTVQSATATFKRDVTEYGNDYYLIVRCEGGWASHVDRQNFAVVIEISHKAEVQLYERIRQRIRVQT</sequence>
<evidence type="ECO:0000313" key="7">
    <source>
        <dbReference type="EMBL" id="OAP97539.1"/>
    </source>
</evidence>
<gene>
    <name evidence="7" type="ORF">A4U53_36645</name>
</gene>
<protein>
    <recommendedName>
        <fullName evidence="6">Peptidase S8/S53 domain-containing protein</fullName>
    </recommendedName>
</protein>
<dbReference type="Gene3D" id="3.40.50.200">
    <property type="entry name" value="Peptidase S8/S53 domain"/>
    <property type="match status" value="1"/>
</dbReference>
<feature type="active site" description="Charge relay system" evidence="5">
    <location>
        <position position="538"/>
    </location>
</feature>
<evidence type="ECO:0000256" key="3">
    <source>
        <dbReference type="ARBA" id="ARBA00022801"/>
    </source>
</evidence>
<feature type="active site" description="Charge relay system" evidence="5">
    <location>
        <position position="270"/>
    </location>
</feature>
<dbReference type="InterPro" id="IPR036852">
    <property type="entry name" value="Peptidase_S8/S53_dom_sf"/>
</dbReference>
<dbReference type="InterPro" id="IPR000209">
    <property type="entry name" value="Peptidase_S8/S53_dom"/>
</dbReference>
<dbReference type="SUPFAM" id="SSF52743">
    <property type="entry name" value="Subtilisin-like"/>
    <property type="match status" value="1"/>
</dbReference>
<feature type="domain" description="Peptidase S8/S53" evidence="6">
    <location>
        <begin position="264"/>
        <end position="578"/>
    </location>
</feature>
<dbReference type="InterPro" id="IPR034074">
    <property type="entry name" value="Y4bN_pept_dom"/>
</dbReference>
<evidence type="ECO:0000256" key="4">
    <source>
        <dbReference type="ARBA" id="ARBA00022825"/>
    </source>
</evidence>
<dbReference type="PANTHER" id="PTHR43806:SF11">
    <property type="entry name" value="CEREVISIN-RELATED"/>
    <property type="match status" value="1"/>
</dbReference>
<dbReference type="GO" id="GO:0006508">
    <property type="term" value="P:proteolysis"/>
    <property type="evidence" value="ECO:0007669"/>
    <property type="project" value="UniProtKB-KW"/>
</dbReference>
<dbReference type="EMBL" id="LWBS01000007">
    <property type="protein sequence ID" value="OAP97539.1"/>
    <property type="molecule type" value="Genomic_DNA"/>
</dbReference>
<comment type="caution">
    <text evidence="7">The sequence shown here is derived from an EMBL/GenBank/DDBJ whole genome shotgun (WGS) entry which is preliminary data.</text>
</comment>
<organism evidence="7">
    <name type="scientific">Rhizobium leguminosarum</name>
    <dbReference type="NCBI Taxonomy" id="384"/>
    <lineage>
        <taxon>Bacteria</taxon>
        <taxon>Pseudomonadati</taxon>
        <taxon>Pseudomonadota</taxon>
        <taxon>Alphaproteobacteria</taxon>
        <taxon>Hyphomicrobiales</taxon>
        <taxon>Rhizobiaceae</taxon>
        <taxon>Rhizobium/Agrobacterium group</taxon>
        <taxon>Rhizobium</taxon>
    </lineage>
</organism>
<name>A0A179C192_RHILE</name>
<keyword evidence="2 5" id="KW-0645">Protease</keyword>
<comment type="similarity">
    <text evidence="1 5">Belongs to the peptidase S8 family.</text>
</comment>
<dbReference type="PROSITE" id="PS51892">
    <property type="entry name" value="SUBTILASE"/>
    <property type="match status" value="1"/>
</dbReference>
<keyword evidence="3 5" id="KW-0378">Hydrolase</keyword>
<accession>A0A179C192</accession>
<keyword evidence="4 5" id="KW-0720">Serine protease</keyword>
<dbReference type="PANTHER" id="PTHR43806">
    <property type="entry name" value="PEPTIDASE S8"/>
    <property type="match status" value="1"/>
</dbReference>
<evidence type="ECO:0000256" key="1">
    <source>
        <dbReference type="ARBA" id="ARBA00011073"/>
    </source>
</evidence>
<dbReference type="InterPro" id="IPR050131">
    <property type="entry name" value="Peptidase_S8_subtilisin-like"/>
</dbReference>
<evidence type="ECO:0000256" key="5">
    <source>
        <dbReference type="PROSITE-ProRule" id="PRU01240"/>
    </source>
</evidence>